<evidence type="ECO:0000256" key="4">
    <source>
        <dbReference type="ARBA" id="ARBA00022490"/>
    </source>
</evidence>
<dbReference type="InterPro" id="IPR044536">
    <property type="entry name" value="PEX7"/>
</dbReference>
<evidence type="ECO:0000256" key="10">
    <source>
        <dbReference type="ARBA" id="ARBA00032565"/>
    </source>
</evidence>
<dbReference type="PROSITE" id="PS50082">
    <property type="entry name" value="WD_REPEATS_2"/>
    <property type="match status" value="1"/>
</dbReference>
<evidence type="ECO:0000256" key="11">
    <source>
        <dbReference type="PROSITE-ProRule" id="PRU00221"/>
    </source>
</evidence>
<reference evidence="12" key="1">
    <citation type="submission" date="2019-09" db="EMBL/GenBank/DDBJ databases">
        <title>The Mitochondrial Proteome of the Jakobid, Andalucia godoyi, a Protist With the Most Gene-Rich and Bacteria-Like Mitochondrial Genome.</title>
        <authorList>
            <person name="Gray M.W."/>
            <person name="Burger G."/>
            <person name="Derelle R."/>
            <person name="Klimes V."/>
            <person name="Leger M."/>
            <person name="Sarrasin M."/>
            <person name="Vlcek C."/>
            <person name="Roger A.J."/>
            <person name="Elias M."/>
            <person name="Lang B.F."/>
        </authorList>
    </citation>
    <scope>NUCLEOTIDE SEQUENCE</scope>
    <source>
        <strain evidence="12">And28</strain>
    </source>
</reference>
<keyword evidence="13" id="KW-1185">Reference proteome</keyword>
<comment type="subcellular location">
    <subcellularLocation>
        <location evidence="2">Cytoplasm</location>
        <location evidence="2">Cytosol</location>
    </subcellularLocation>
    <subcellularLocation>
        <location evidence="1">Peroxisome matrix</location>
    </subcellularLocation>
</comment>
<comment type="similarity">
    <text evidence="9">Belongs to the WD repeat peroxin-7 family.</text>
</comment>
<dbReference type="GO" id="GO:0005782">
    <property type="term" value="C:peroxisomal matrix"/>
    <property type="evidence" value="ECO:0007669"/>
    <property type="project" value="UniProtKB-SubCell"/>
</dbReference>
<accession>A0A8K0AH56</accession>
<dbReference type="InterPro" id="IPR001680">
    <property type="entry name" value="WD40_rpt"/>
</dbReference>
<evidence type="ECO:0000313" key="13">
    <source>
        <dbReference type="Proteomes" id="UP000799049"/>
    </source>
</evidence>
<dbReference type="InterPro" id="IPR036322">
    <property type="entry name" value="WD40_repeat_dom_sf"/>
</dbReference>
<keyword evidence="4" id="KW-0963">Cytoplasm</keyword>
<evidence type="ECO:0000256" key="1">
    <source>
        <dbReference type="ARBA" id="ARBA00004253"/>
    </source>
</evidence>
<dbReference type="PANTHER" id="PTHR46027:SF1">
    <property type="entry name" value="PEROXISOMAL TARGETING SIGNAL 2 RECEPTOR"/>
    <property type="match status" value="1"/>
</dbReference>
<dbReference type="PROSITE" id="PS50294">
    <property type="entry name" value="WD_REPEATS_REGION"/>
    <property type="match status" value="1"/>
</dbReference>
<dbReference type="GO" id="GO:0005053">
    <property type="term" value="F:peroxisome matrix targeting signal-2 binding"/>
    <property type="evidence" value="ECO:0007669"/>
    <property type="project" value="InterPro"/>
</dbReference>
<dbReference type="Pfam" id="PF00400">
    <property type="entry name" value="WD40"/>
    <property type="match status" value="1"/>
</dbReference>
<gene>
    <name evidence="12" type="ORF">ANDGO_04428</name>
</gene>
<comment type="caution">
    <text evidence="12">The sequence shown here is derived from an EMBL/GenBank/DDBJ whole genome shotgun (WGS) entry which is preliminary data.</text>
</comment>
<keyword evidence="7" id="KW-0653">Protein transport</keyword>
<keyword evidence="3" id="KW-0813">Transport</keyword>
<organism evidence="12 13">
    <name type="scientific">Andalucia godoyi</name>
    <name type="common">Flagellate</name>
    <dbReference type="NCBI Taxonomy" id="505711"/>
    <lineage>
        <taxon>Eukaryota</taxon>
        <taxon>Discoba</taxon>
        <taxon>Jakobida</taxon>
        <taxon>Andalucina</taxon>
        <taxon>Andaluciidae</taxon>
        <taxon>Andalucia</taxon>
    </lineage>
</organism>
<dbReference type="PROSITE" id="PS00678">
    <property type="entry name" value="WD_REPEATS_1"/>
    <property type="match status" value="1"/>
</dbReference>
<dbReference type="SUPFAM" id="SSF50978">
    <property type="entry name" value="WD40 repeat-like"/>
    <property type="match status" value="1"/>
</dbReference>
<evidence type="ECO:0000256" key="2">
    <source>
        <dbReference type="ARBA" id="ARBA00004514"/>
    </source>
</evidence>
<dbReference type="GO" id="GO:0005829">
    <property type="term" value="C:cytosol"/>
    <property type="evidence" value="ECO:0007669"/>
    <property type="project" value="UniProtKB-SubCell"/>
</dbReference>
<dbReference type="Gene3D" id="2.130.10.10">
    <property type="entry name" value="YVTN repeat-like/Quinoprotein amine dehydrogenase"/>
    <property type="match status" value="1"/>
</dbReference>
<evidence type="ECO:0000256" key="7">
    <source>
        <dbReference type="ARBA" id="ARBA00022927"/>
    </source>
</evidence>
<evidence type="ECO:0000313" key="12">
    <source>
        <dbReference type="EMBL" id="KAF0852832.1"/>
    </source>
</evidence>
<dbReference type="InterPro" id="IPR019775">
    <property type="entry name" value="WD40_repeat_CS"/>
</dbReference>
<evidence type="ECO:0000256" key="9">
    <source>
        <dbReference type="ARBA" id="ARBA00024017"/>
    </source>
</evidence>
<evidence type="ECO:0000256" key="8">
    <source>
        <dbReference type="ARBA" id="ARBA00023140"/>
    </source>
</evidence>
<dbReference type="GO" id="GO:0016558">
    <property type="term" value="P:protein import into peroxisome matrix"/>
    <property type="evidence" value="ECO:0007669"/>
    <property type="project" value="InterPro"/>
</dbReference>
<name>A0A8K0AH56_ANDGO</name>
<evidence type="ECO:0000256" key="5">
    <source>
        <dbReference type="ARBA" id="ARBA00022574"/>
    </source>
</evidence>
<keyword evidence="6" id="KW-0677">Repeat</keyword>
<sequence length="366" mass="40789">MPVGICLASCPQSVKFSPFHKNIVGISCKSRPGYSPVSGMFYLLHVKPDDSDLDILLQGQINCGLGSFDWSHSNGNVFVAACDDAKLRFFDVQNEELLISQIDLKDRKYEHKEKFESTRIDLVEWDKVSTDHLLVSVMQTDLVVVNVMKHDEKVGRVIQNPHGTHSPITDASWNTHAPHQFQFCDLRGNVLGVDLRSFAASPSSTSSSSSSSSSRTTFDFRIAINTGAIRIARNPFLEYVVAVAGFDHGVRVFDLRMSGRGPFALYEQAHFGTVSSLKWSPHDESLLASGSHDRTLRLWDIRAGLQNRSVMTSSLPNRAYGIEPSLGKPQKVEDWVTGVDWSLHEPGMVGFVSHDHLFKAYHIDED</sequence>
<dbReference type="AlphaFoldDB" id="A0A8K0AH56"/>
<dbReference type="SMART" id="SM00320">
    <property type="entry name" value="WD40"/>
    <property type="match status" value="4"/>
</dbReference>
<evidence type="ECO:0000256" key="6">
    <source>
        <dbReference type="ARBA" id="ARBA00022737"/>
    </source>
</evidence>
<dbReference type="EMBL" id="VRVR01000014">
    <property type="protein sequence ID" value="KAF0852832.1"/>
    <property type="molecule type" value="Genomic_DNA"/>
</dbReference>
<dbReference type="PANTHER" id="PTHR46027">
    <property type="entry name" value="PEROXISOMAL TARGETING SIGNAL 2 RECEPTOR"/>
    <property type="match status" value="1"/>
</dbReference>
<dbReference type="Proteomes" id="UP000799049">
    <property type="component" value="Unassembled WGS sequence"/>
</dbReference>
<evidence type="ECO:0000256" key="3">
    <source>
        <dbReference type="ARBA" id="ARBA00022448"/>
    </source>
</evidence>
<keyword evidence="5 11" id="KW-0853">WD repeat</keyword>
<protein>
    <recommendedName>
        <fullName evidence="10">Peroxin-7</fullName>
    </recommendedName>
</protein>
<feature type="repeat" description="WD" evidence="11">
    <location>
        <begin position="267"/>
        <end position="309"/>
    </location>
</feature>
<dbReference type="OrthoDB" id="273771at2759"/>
<keyword evidence="8" id="KW-0576">Peroxisome</keyword>
<proteinExistence type="inferred from homology"/>
<dbReference type="InterPro" id="IPR015943">
    <property type="entry name" value="WD40/YVTN_repeat-like_dom_sf"/>
</dbReference>